<protein>
    <submittedName>
        <fullName evidence="2">Uncharacterized protein</fullName>
    </submittedName>
</protein>
<feature type="compositionally biased region" description="Low complexity" evidence="1">
    <location>
        <begin position="45"/>
        <end position="60"/>
    </location>
</feature>
<feature type="region of interest" description="Disordered" evidence="1">
    <location>
        <begin position="45"/>
        <end position="84"/>
    </location>
</feature>
<comment type="caution">
    <text evidence="2">The sequence shown here is derived from an EMBL/GenBank/DDBJ whole genome shotgun (WGS) entry which is preliminary data.</text>
</comment>
<evidence type="ECO:0000313" key="3">
    <source>
        <dbReference type="Proteomes" id="UP001138540"/>
    </source>
</evidence>
<evidence type="ECO:0000313" key="2">
    <source>
        <dbReference type="EMBL" id="MBB5987435.1"/>
    </source>
</evidence>
<gene>
    <name evidence="2" type="ORF">HNP60_003409</name>
</gene>
<organism evidence="2 3">
    <name type="scientific">Sphingobium lignivorans</name>
    <dbReference type="NCBI Taxonomy" id="2735886"/>
    <lineage>
        <taxon>Bacteria</taxon>
        <taxon>Pseudomonadati</taxon>
        <taxon>Pseudomonadota</taxon>
        <taxon>Alphaproteobacteria</taxon>
        <taxon>Sphingomonadales</taxon>
        <taxon>Sphingomonadaceae</taxon>
        <taxon>Sphingobium</taxon>
    </lineage>
</organism>
<dbReference type="EMBL" id="JACHKA010000001">
    <property type="protein sequence ID" value="MBB5987435.1"/>
    <property type="molecule type" value="Genomic_DNA"/>
</dbReference>
<dbReference type="RefSeq" id="WP_184155972.1">
    <property type="nucleotide sequence ID" value="NZ_JACHKA010000001.1"/>
</dbReference>
<name>A0ABR6NJH7_9SPHN</name>
<proteinExistence type="predicted"/>
<sequence>MTAFTAMLPRLDAEERLAAINDRSIAAGAMEPVKARRMIRRLEQAARGGAPRRAPRATPAVLEAMGVPVREVPSEGSQKALSDG</sequence>
<keyword evidence="3" id="KW-1185">Reference proteome</keyword>
<dbReference type="Proteomes" id="UP001138540">
    <property type="component" value="Unassembled WGS sequence"/>
</dbReference>
<reference evidence="2 3" key="1">
    <citation type="submission" date="2020-08" db="EMBL/GenBank/DDBJ databases">
        <title>Exploring microbial biodiversity for novel pathways involved in the catabolism of aromatic compounds derived from lignin.</title>
        <authorList>
            <person name="Elkins J."/>
        </authorList>
    </citation>
    <scope>NUCLEOTIDE SEQUENCE [LARGE SCALE GENOMIC DNA]</scope>
    <source>
        <strain evidence="2 3">B1D3A</strain>
    </source>
</reference>
<feature type="compositionally biased region" description="Polar residues" evidence="1">
    <location>
        <begin position="75"/>
        <end position="84"/>
    </location>
</feature>
<accession>A0ABR6NJH7</accession>
<evidence type="ECO:0000256" key="1">
    <source>
        <dbReference type="SAM" id="MobiDB-lite"/>
    </source>
</evidence>